<dbReference type="Pfam" id="PF00072">
    <property type="entry name" value="Response_reg"/>
    <property type="match status" value="1"/>
</dbReference>
<keyword evidence="3 5" id="KW-0597">Phosphoprotein</keyword>
<protein>
    <recommendedName>
        <fullName evidence="2">histidine kinase</fullName>
        <ecNumber evidence="2">2.7.13.3</ecNumber>
    </recommendedName>
</protein>
<dbReference type="Pfam" id="PF02518">
    <property type="entry name" value="HATPase_c"/>
    <property type="match status" value="1"/>
</dbReference>
<accession>A0ABX6NJA9</accession>
<evidence type="ECO:0000256" key="5">
    <source>
        <dbReference type="PROSITE-ProRule" id="PRU00169"/>
    </source>
</evidence>
<dbReference type="InterPro" id="IPR036890">
    <property type="entry name" value="HATPase_C_sf"/>
</dbReference>
<dbReference type="SMART" id="SM00448">
    <property type="entry name" value="REC"/>
    <property type="match status" value="1"/>
</dbReference>
<evidence type="ECO:0000256" key="3">
    <source>
        <dbReference type="ARBA" id="ARBA00022553"/>
    </source>
</evidence>
<dbReference type="EC" id="2.7.13.3" evidence="2"/>
<dbReference type="Gene3D" id="3.30.565.10">
    <property type="entry name" value="Histidine kinase-like ATPase, C-terminal domain"/>
    <property type="match status" value="1"/>
</dbReference>
<reference evidence="9 10" key="1">
    <citation type="submission" date="2019-04" db="EMBL/GenBank/DDBJ databases">
        <title>Isolation and culture of sulfate reducing bacteria from the cold seep of the South China Sea.</title>
        <authorList>
            <person name="Sun C."/>
            <person name="Liu R."/>
        </authorList>
    </citation>
    <scope>NUCLEOTIDE SEQUENCE [LARGE SCALE GENOMIC DNA]</scope>
    <source>
        <strain evidence="9 10">CS1</strain>
    </source>
</reference>
<evidence type="ECO:0000259" key="7">
    <source>
        <dbReference type="PROSITE" id="PS50110"/>
    </source>
</evidence>
<feature type="modified residue" description="4-aspartylphosphate" evidence="5">
    <location>
        <position position="709"/>
    </location>
</feature>
<keyword evidence="10" id="KW-1185">Reference proteome</keyword>
<sequence length="800" mass="87431">MVMKAQDSSPRLGWSGAVGRGAPTLLAAGPHAVAAMEARRDSYDNVICVENGREALLAAARHKPEIAVVDAGLEPDGAVPLAASLRSMTPALPVIYLMDREDSGFLEDAAALGPAMFVPGDSAPEVLDKALEATARQVMRHRELAEYRRITETMLDGMQQPALLVHPVSLLILQANDSAQQLGLHAGDTFSGPFFREDLFPKADSFAAHEDFDAALAQLNAVPAAEVRAYDRCWEISMNRVATWGVLVTATDVTHRAMVREELEGLVDERTRELIRSRERLELLVDNLPLMIRAFDENGVHIFWNKECERVTGYSSRRIVGNHDAASLLYPSADTAPPPDLPGTYREREVVIRSAEGSPLVTAWTNISKECPIPGWANWETGRNVTLARELEGQLRTAREAAETANEAKSSFLANMSHEIRTPLNSILGFTSLTLNSELSDEQRESLGYIRASARELLDIINDILDISKIEAGHVDLMQEVFSIRAIIDETVNLFQPQLASKKLALTLRIDRDTPQFVIGDQTRLRQVLTNIISNAIKFSRQGEIRARVEPAGADEDQDGPLIHFAVRDQGVGIPHDKLSTIFDTFTRLESTAKNVQGTGLGLAICKRLVSLLGGMIWAESEVGEGSVFHFTARFGLPGATMDAPSYTREQNMAPTRPLSILVVDDDQGSRRMLARTLVSKGHEVVTATTGSETLELLSHNGFDCVLMDIRLPGMDGLETTRRIRSGSFAGVRTDIPIIAVTAFAIKGDKERFLAAGMDDYVAKPVDFAILDRILAGVVSRGASGEETPLLITGRHKGRG</sequence>
<evidence type="ECO:0000259" key="6">
    <source>
        <dbReference type="PROSITE" id="PS50109"/>
    </source>
</evidence>
<dbReference type="SUPFAM" id="SSF55874">
    <property type="entry name" value="ATPase domain of HSP90 chaperone/DNA topoisomerase II/histidine kinase"/>
    <property type="match status" value="1"/>
</dbReference>
<evidence type="ECO:0000256" key="1">
    <source>
        <dbReference type="ARBA" id="ARBA00000085"/>
    </source>
</evidence>
<evidence type="ECO:0000256" key="2">
    <source>
        <dbReference type="ARBA" id="ARBA00012438"/>
    </source>
</evidence>
<dbReference type="PROSITE" id="PS50109">
    <property type="entry name" value="HIS_KIN"/>
    <property type="match status" value="1"/>
</dbReference>
<comment type="catalytic activity">
    <reaction evidence="1">
        <text>ATP + protein L-histidine = ADP + protein N-phospho-L-histidine.</text>
        <dbReference type="EC" id="2.7.13.3"/>
    </reaction>
</comment>
<name>A0ABX6NJA9_9BACT</name>
<dbReference type="InterPro" id="IPR004358">
    <property type="entry name" value="Sig_transdc_His_kin-like_C"/>
</dbReference>
<dbReference type="InterPro" id="IPR036097">
    <property type="entry name" value="HisK_dim/P_sf"/>
</dbReference>
<dbReference type="PROSITE" id="PS50112">
    <property type="entry name" value="PAS"/>
    <property type="match status" value="1"/>
</dbReference>
<dbReference type="Gene3D" id="3.40.50.2300">
    <property type="match status" value="2"/>
</dbReference>
<evidence type="ECO:0000256" key="4">
    <source>
        <dbReference type="ARBA" id="ARBA00023012"/>
    </source>
</evidence>
<dbReference type="Gene3D" id="3.30.450.20">
    <property type="entry name" value="PAS domain"/>
    <property type="match status" value="1"/>
</dbReference>
<dbReference type="InterPro" id="IPR003661">
    <property type="entry name" value="HisK_dim/P_dom"/>
</dbReference>
<dbReference type="Proteomes" id="UP000503251">
    <property type="component" value="Chromosome"/>
</dbReference>
<feature type="domain" description="PAS" evidence="8">
    <location>
        <begin position="277"/>
        <end position="332"/>
    </location>
</feature>
<dbReference type="CDD" id="cd17546">
    <property type="entry name" value="REC_hyHK_CKI1_RcsC-like"/>
    <property type="match status" value="1"/>
</dbReference>
<feature type="domain" description="Response regulatory" evidence="7">
    <location>
        <begin position="660"/>
        <end position="779"/>
    </location>
</feature>
<organism evidence="9 10">
    <name type="scientific">Oceanidesulfovibrio marinus</name>
    <dbReference type="NCBI Taxonomy" id="370038"/>
    <lineage>
        <taxon>Bacteria</taxon>
        <taxon>Pseudomonadati</taxon>
        <taxon>Thermodesulfobacteriota</taxon>
        <taxon>Desulfovibrionia</taxon>
        <taxon>Desulfovibrionales</taxon>
        <taxon>Desulfovibrionaceae</taxon>
        <taxon>Oceanidesulfovibrio</taxon>
    </lineage>
</organism>
<dbReference type="PANTHER" id="PTHR45339:SF1">
    <property type="entry name" value="HYBRID SIGNAL TRANSDUCTION HISTIDINE KINASE J"/>
    <property type="match status" value="1"/>
</dbReference>
<feature type="domain" description="Histidine kinase" evidence="6">
    <location>
        <begin position="415"/>
        <end position="637"/>
    </location>
</feature>
<dbReference type="SMART" id="SM00387">
    <property type="entry name" value="HATPase_c"/>
    <property type="match status" value="1"/>
</dbReference>
<dbReference type="Pfam" id="PF00512">
    <property type="entry name" value="HisKA"/>
    <property type="match status" value="1"/>
</dbReference>
<evidence type="ECO:0000313" key="9">
    <source>
        <dbReference type="EMBL" id="QJT10725.1"/>
    </source>
</evidence>
<dbReference type="PANTHER" id="PTHR45339">
    <property type="entry name" value="HYBRID SIGNAL TRANSDUCTION HISTIDINE KINASE J"/>
    <property type="match status" value="1"/>
</dbReference>
<dbReference type="PRINTS" id="PR00344">
    <property type="entry name" value="BCTRLSENSOR"/>
</dbReference>
<dbReference type="CDD" id="cd16922">
    <property type="entry name" value="HATPase_EvgS-ArcB-TorS-like"/>
    <property type="match status" value="1"/>
</dbReference>
<dbReference type="InterPro" id="IPR005467">
    <property type="entry name" value="His_kinase_dom"/>
</dbReference>
<dbReference type="SUPFAM" id="SSF47384">
    <property type="entry name" value="Homodimeric domain of signal transducing histidine kinase"/>
    <property type="match status" value="1"/>
</dbReference>
<dbReference type="NCBIfam" id="TIGR00229">
    <property type="entry name" value="sensory_box"/>
    <property type="match status" value="1"/>
</dbReference>
<keyword evidence="4" id="KW-0902">Two-component regulatory system</keyword>
<dbReference type="InterPro" id="IPR003594">
    <property type="entry name" value="HATPase_dom"/>
</dbReference>
<dbReference type="CDD" id="cd00082">
    <property type="entry name" value="HisKA"/>
    <property type="match status" value="1"/>
</dbReference>
<dbReference type="Gene3D" id="1.10.287.130">
    <property type="match status" value="1"/>
</dbReference>
<proteinExistence type="predicted"/>
<dbReference type="InterPro" id="IPR001789">
    <property type="entry name" value="Sig_transdc_resp-reg_receiver"/>
</dbReference>
<evidence type="ECO:0000259" key="8">
    <source>
        <dbReference type="PROSITE" id="PS50112"/>
    </source>
</evidence>
<dbReference type="InterPro" id="IPR000014">
    <property type="entry name" value="PAS"/>
</dbReference>
<dbReference type="InterPro" id="IPR011006">
    <property type="entry name" value="CheY-like_superfamily"/>
</dbReference>
<gene>
    <name evidence="9" type="ORF">E8L03_18165</name>
</gene>
<evidence type="ECO:0000313" key="10">
    <source>
        <dbReference type="Proteomes" id="UP000503251"/>
    </source>
</evidence>
<dbReference type="PROSITE" id="PS50110">
    <property type="entry name" value="RESPONSE_REGULATORY"/>
    <property type="match status" value="1"/>
</dbReference>
<dbReference type="SMART" id="SM00388">
    <property type="entry name" value="HisKA"/>
    <property type="match status" value="1"/>
</dbReference>
<dbReference type="InterPro" id="IPR035965">
    <property type="entry name" value="PAS-like_dom_sf"/>
</dbReference>
<dbReference type="SUPFAM" id="SSF52172">
    <property type="entry name" value="CheY-like"/>
    <property type="match status" value="2"/>
</dbReference>
<dbReference type="SUPFAM" id="SSF55785">
    <property type="entry name" value="PYP-like sensor domain (PAS domain)"/>
    <property type="match status" value="1"/>
</dbReference>
<dbReference type="EMBL" id="CP039543">
    <property type="protein sequence ID" value="QJT10725.1"/>
    <property type="molecule type" value="Genomic_DNA"/>
</dbReference>